<reference evidence="10 11" key="1">
    <citation type="submission" date="2019-08" db="EMBL/GenBank/DDBJ databases">
        <title>Phlebobacter frassis gen. nov. sp. nov., a new member of family Sphingobacteriaceae isolated from sand fly rearing media.</title>
        <authorList>
            <person name="Kakumanu M.L."/>
            <person name="Marayati B.F."/>
            <person name="Wada-Katsumata A."/>
            <person name="Wasserberg G."/>
            <person name="Schal C."/>
            <person name="Apperson C.S."/>
            <person name="Ponnusamy L."/>
        </authorList>
    </citation>
    <scope>NUCLEOTIDE SEQUENCE [LARGE SCALE GENOMIC DNA]</scope>
    <source>
        <strain evidence="10 11">SSI9</strain>
    </source>
</reference>
<dbReference type="InterPro" id="IPR011662">
    <property type="entry name" value="Secretin/TonB_short_N"/>
</dbReference>
<dbReference type="InterPro" id="IPR012910">
    <property type="entry name" value="Plug_dom"/>
</dbReference>
<keyword evidence="4 7" id="KW-0812">Transmembrane</keyword>
<keyword evidence="6 7" id="KW-0998">Cell outer membrane</keyword>
<dbReference type="Gene3D" id="2.40.170.20">
    <property type="entry name" value="TonB-dependent receptor, beta-barrel domain"/>
    <property type="match status" value="1"/>
</dbReference>
<dbReference type="GO" id="GO:0009279">
    <property type="term" value="C:cell outer membrane"/>
    <property type="evidence" value="ECO:0007669"/>
    <property type="project" value="UniProtKB-SubCell"/>
</dbReference>
<dbReference type="NCBIfam" id="TIGR04057">
    <property type="entry name" value="SusC_RagA_signa"/>
    <property type="match status" value="1"/>
</dbReference>
<dbReference type="InterPro" id="IPR023996">
    <property type="entry name" value="TonB-dep_OMP_SusC/RagA"/>
</dbReference>
<feature type="domain" description="Secretin/TonB short N-terminal" evidence="9">
    <location>
        <begin position="66"/>
        <end position="117"/>
    </location>
</feature>
<dbReference type="Gene3D" id="2.170.130.10">
    <property type="entry name" value="TonB-dependent receptor, plug domain"/>
    <property type="match status" value="1"/>
</dbReference>
<evidence type="ECO:0000256" key="6">
    <source>
        <dbReference type="ARBA" id="ARBA00023237"/>
    </source>
</evidence>
<evidence type="ECO:0000256" key="8">
    <source>
        <dbReference type="SAM" id="SignalP"/>
    </source>
</evidence>
<keyword evidence="10" id="KW-0675">Receptor</keyword>
<dbReference type="SUPFAM" id="SSF49464">
    <property type="entry name" value="Carboxypeptidase regulatory domain-like"/>
    <property type="match status" value="1"/>
</dbReference>
<evidence type="ECO:0000256" key="3">
    <source>
        <dbReference type="ARBA" id="ARBA00022452"/>
    </source>
</evidence>
<evidence type="ECO:0000313" key="10">
    <source>
        <dbReference type="EMBL" id="TYR37842.1"/>
    </source>
</evidence>
<dbReference type="Gene3D" id="3.55.50.30">
    <property type="match status" value="1"/>
</dbReference>
<feature type="signal peptide" evidence="8">
    <location>
        <begin position="1"/>
        <end position="31"/>
    </location>
</feature>
<keyword evidence="8" id="KW-0732">Signal</keyword>
<dbReference type="InterPro" id="IPR008969">
    <property type="entry name" value="CarboxyPept-like_regulatory"/>
</dbReference>
<dbReference type="InterPro" id="IPR037066">
    <property type="entry name" value="Plug_dom_sf"/>
</dbReference>
<dbReference type="SMART" id="SM00965">
    <property type="entry name" value="STN"/>
    <property type="match status" value="1"/>
</dbReference>
<name>A0A5D4HBY6_9SPHI</name>
<evidence type="ECO:0000256" key="7">
    <source>
        <dbReference type="PROSITE-ProRule" id="PRU01360"/>
    </source>
</evidence>
<keyword evidence="3 7" id="KW-1134">Transmembrane beta strand</keyword>
<evidence type="ECO:0000256" key="2">
    <source>
        <dbReference type="ARBA" id="ARBA00022448"/>
    </source>
</evidence>
<organism evidence="10 11">
    <name type="scientific">Sphingobacterium phlebotomi</name>
    <dbReference type="NCBI Taxonomy" id="2605433"/>
    <lineage>
        <taxon>Bacteria</taxon>
        <taxon>Pseudomonadati</taxon>
        <taxon>Bacteroidota</taxon>
        <taxon>Sphingobacteriia</taxon>
        <taxon>Sphingobacteriales</taxon>
        <taxon>Sphingobacteriaceae</taxon>
        <taxon>Sphingobacterium</taxon>
    </lineage>
</organism>
<dbReference type="EMBL" id="VTAV01000001">
    <property type="protein sequence ID" value="TYR37842.1"/>
    <property type="molecule type" value="Genomic_DNA"/>
</dbReference>
<accession>A0A5D4HBY6</accession>
<dbReference type="InterPro" id="IPR039426">
    <property type="entry name" value="TonB-dep_rcpt-like"/>
</dbReference>
<protein>
    <submittedName>
        <fullName evidence="10">TonB-dependent receptor</fullName>
    </submittedName>
</protein>
<dbReference type="Pfam" id="PF07715">
    <property type="entry name" value="Plug"/>
    <property type="match status" value="1"/>
</dbReference>
<dbReference type="Gene3D" id="2.60.40.1120">
    <property type="entry name" value="Carboxypeptidase-like, regulatory domain"/>
    <property type="match status" value="1"/>
</dbReference>
<proteinExistence type="inferred from homology"/>
<evidence type="ECO:0000256" key="4">
    <source>
        <dbReference type="ARBA" id="ARBA00022692"/>
    </source>
</evidence>
<dbReference type="SUPFAM" id="SSF56935">
    <property type="entry name" value="Porins"/>
    <property type="match status" value="1"/>
</dbReference>
<comment type="caution">
    <text evidence="10">The sequence shown here is derived from an EMBL/GenBank/DDBJ whole genome shotgun (WGS) entry which is preliminary data.</text>
</comment>
<evidence type="ECO:0000256" key="5">
    <source>
        <dbReference type="ARBA" id="ARBA00023136"/>
    </source>
</evidence>
<dbReference type="Pfam" id="PF13715">
    <property type="entry name" value="CarbopepD_reg_2"/>
    <property type="match status" value="1"/>
</dbReference>
<dbReference type="InterPro" id="IPR023997">
    <property type="entry name" value="TonB-dep_OMP_SusC/RagA_CS"/>
</dbReference>
<evidence type="ECO:0000313" key="11">
    <source>
        <dbReference type="Proteomes" id="UP000322362"/>
    </source>
</evidence>
<dbReference type="NCBIfam" id="TIGR04056">
    <property type="entry name" value="OMP_RagA_SusC"/>
    <property type="match status" value="1"/>
</dbReference>
<keyword evidence="11" id="KW-1185">Reference proteome</keyword>
<keyword evidence="5 7" id="KW-0472">Membrane</keyword>
<gene>
    <name evidence="10" type="ORF">FXV77_00705</name>
</gene>
<evidence type="ECO:0000259" key="9">
    <source>
        <dbReference type="SMART" id="SM00965"/>
    </source>
</evidence>
<dbReference type="AlphaFoldDB" id="A0A5D4HBY6"/>
<keyword evidence="2 7" id="KW-0813">Transport</keyword>
<dbReference type="InterPro" id="IPR036942">
    <property type="entry name" value="Beta-barrel_TonB_sf"/>
</dbReference>
<comment type="similarity">
    <text evidence="7">Belongs to the TonB-dependent receptor family.</text>
</comment>
<evidence type="ECO:0000256" key="1">
    <source>
        <dbReference type="ARBA" id="ARBA00004571"/>
    </source>
</evidence>
<dbReference type="Proteomes" id="UP000322362">
    <property type="component" value="Unassembled WGS sequence"/>
</dbReference>
<comment type="subcellular location">
    <subcellularLocation>
        <location evidence="1 7">Cell outer membrane</location>
        <topology evidence="1 7">Multi-pass membrane protein</topology>
    </subcellularLocation>
</comment>
<feature type="chain" id="PRO_5022836469" evidence="8">
    <location>
        <begin position="32"/>
        <end position="1095"/>
    </location>
</feature>
<dbReference type="PROSITE" id="PS52016">
    <property type="entry name" value="TONB_DEPENDENT_REC_3"/>
    <property type="match status" value="1"/>
</dbReference>
<sequence>MHLIPNKCNRRLLMKISSLAILLTWFATVVAASSTAQHLTEIKASLPSRVTSLKEALKQLENQTDIRFTYVSKDINAYKQVQVNRGSADFAAILDDLLEGTNLAYQQVGKTVIIKKKAAVLEGADKKENGFAQPQRQGRIVDETGKPLAGVTVRIKGTPQVTSTDQQGFFEVKEEGTVTLIVSYIGYQTQEIVYVNDTQEIVLAPDFGNLDAVTVIAYGTTSKRVSTGSTASITSEELSRAPVNNVLEALQGQIAGLDINATSGLPGSSPNVRLRGINSIAASSSPLYIVDGVPFFSESLNMFTGDNGNQSPIAGINPSDIERIDVLKDADATAIYGSRGANGVILITTKKGKGGSTRVNFNAYTGASKVTNMVDMLSTTEYLELRREAFQNSEVTPDPDIPDLFEWDKNLDQNWQKKMMGGTGKLTEANVSLSGGSETTNFLISGTLRKEGTVQPGDNGYNKGSGMLSVNHNSADGKFSASATANYTGDFNNAIATDISQYYDLPPNMPIYNDDGSLYWYGNIQNPYALLLRKQETRNKTLLTSGMLRYSPVKNLNLSATIGYNNTTLNQLRMLPISSFKPDAGAVSTSHLGNGSYSSYSIEPQASYALDLGIGKLDLLAGLTWQQGVNDGNYFIGEDFTLESQLNNIDAAVSVRSNGMRYSKYRYQAGFARATYNLNDKYIINGTFRRDGSSRFGPDRRVGNFGSIGAAWVFSEEEFIKDNTSFLSFGKLRGSYGVTGNDQIDDYGFMDTWSFNSYPYDGVAGLYPTRVANPLYSWETTRKVEIGLELGFLDNKLTLNVNRYLNKSENQLIMSRLSPQTGFTGYTANLPAIVQNRGWEFELRSVNLKNESFEWSTSANLTVATSKLLAFPGLESLESYDRERFALGYSLESVYGYKFTGVDSQTGIAQFEDINGDGELNAELDDMYVMGTRLPKFFGGMNNSFTYKNLNLSFLLQFAKQEGELLNYGYMAASALGTMTNFDVSLRDRWRQPNQQTDIPRSASTSADEAYSTYNTYYRHSDALWGDASYIRLKNVMLSYDFTSLLPALKTQRIMLYGQGQNLLTFTKYDGFDPETKGRLMPPMKQYTVGIRFTY</sequence>